<keyword evidence="3" id="KW-1185">Reference proteome</keyword>
<evidence type="ECO:0008006" key="4">
    <source>
        <dbReference type="Google" id="ProtNLM"/>
    </source>
</evidence>
<sequence>MFACDARATLPAHRTQRRARRRALPIVLVALCACWLCRERTRERARESDDVALQRKKSRVVVEPCIGGRLEASIADEPESIRFATFAFARNAGKRWSVESTKIALRLMYSSLARSQARKPPCLHVYTDTPGVIPLKTTFGTEVDVITHACDSQSFPPNAYTNVGPWAALSRAKLDAVEHLMTVFGARVIWIDLDTLVFVDLGQTFRQSSSWVVGYQRGAHCEGIRACFHSAHSSVRPEFDALGDLWSLDRETIAKVRDFERRRITSSARTPPKYDLQTYYGQMLEEEMLSSDVLLHKLLSSHNFGFFCSNFMHPTVENLELSIDEEGNLVCPRRPDVKMGERVGAISFTAKTFQSMFSADGDVFENIAHPGARRWLRDWFYGPIARGSNGSARPGVDKNVDSKPKTDHERMVFTPMKPSSDRYDDTDIVSVKRWYGRLGNRVRIFAMMLEDALVRGCHVRILDDILPGWRSENTFFANKQIDGVRNKRAAKKCQKLSGRRWYDTYLKSKDALRQQNGFADDRMSIPDGSVVTNAISRYFETNVTHAFGRACESVGDDVLAVHVRAGDIVSGSYSRWTGHFVAKEPSKHTTYGPFPTSYYASVQSYASESALQVRVFCEDLNNPTCMFFQQLAAVLPNVTMRLGRDLISDLVEFNCAARVAFSYGSFRDALVLRNRPLRTHDFFFDRNEAETTCSRASRGSSARHRRYFFALKSDEIEYQKWIRRNNWRNTARQRHLVDKHYQIGFVECENRGKDFFG</sequence>
<dbReference type="RefSeq" id="XP_001422309.1">
    <property type="nucleotide sequence ID" value="XM_001422272.1"/>
</dbReference>
<evidence type="ECO:0000313" key="2">
    <source>
        <dbReference type="EMBL" id="ABP00631.1"/>
    </source>
</evidence>
<gene>
    <name evidence="2" type="ORF">OSTLU_18782</name>
    <name evidence="1" type="ORF">OSTLU_94000</name>
</gene>
<accession>A4SA43</accession>
<evidence type="ECO:0000313" key="3">
    <source>
        <dbReference type="Proteomes" id="UP000001568"/>
    </source>
</evidence>
<dbReference type="Proteomes" id="UP000001568">
    <property type="component" value="Chromosome 18"/>
</dbReference>
<protein>
    <recommendedName>
        <fullName evidence="4">Nucleotide-diphospho-sugar transferase domain-containing protein</fullName>
    </recommendedName>
</protein>
<name>A4SA43_OSTLU</name>
<dbReference type="HOGENOM" id="CLU_368199_0_0_1"/>
<dbReference type="EMBL" id="CP000598">
    <property type="protein sequence ID" value="ABP00626.1"/>
    <property type="molecule type" value="Genomic_DNA"/>
</dbReference>
<dbReference type="GeneID" id="5006409"/>
<dbReference type="RefSeq" id="XP_001422314.1">
    <property type="nucleotide sequence ID" value="XM_001422277.1"/>
</dbReference>
<evidence type="ECO:0000313" key="1">
    <source>
        <dbReference type="EMBL" id="ABP00626.1"/>
    </source>
</evidence>
<dbReference type="eggNOG" id="ENOG502SWAE">
    <property type="taxonomic scope" value="Eukaryota"/>
</dbReference>
<dbReference type="OrthoDB" id="503245at2759"/>
<dbReference type="Gramene" id="ABP00626">
    <property type="protein sequence ID" value="ABP00626"/>
    <property type="gene ID" value="OSTLU_94000"/>
</dbReference>
<dbReference type="KEGG" id="olu:OSTLU_18782"/>
<dbReference type="EMBL" id="CP000598">
    <property type="protein sequence ID" value="ABP00631.1"/>
    <property type="molecule type" value="Genomic_DNA"/>
</dbReference>
<proteinExistence type="predicted"/>
<dbReference type="GeneID" id="5006366"/>
<dbReference type="Gramene" id="ABP00631">
    <property type="protein sequence ID" value="ABP00631"/>
    <property type="gene ID" value="OSTLU_18782"/>
</dbReference>
<dbReference type="KEGG" id="olu:OSTLU_94000"/>
<dbReference type="PROSITE" id="PS51257">
    <property type="entry name" value="PROKAR_LIPOPROTEIN"/>
    <property type="match status" value="1"/>
</dbReference>
<organism evidence="2 3">
    <name type="scientific">Ostreococcus lucimarinus (strain CCE9901)</name>
    <dbReference type="NCBI Taxonomy" id="436017"/>
    <lineage>
        <taxon>Eukaryota</taxon>
        <taxon>Viridiplantae</taxon>
        <taxon>Chlorophyta</taxon>
        <taxon>Mamiellophyceae</taxon>
        <taxon>Mamiellales</taxon>
        <taxon>Bathycoccaceae</taxon>
        <taxon>Ostreococcus</taxon>
    </lineage>
</organism>
<reference evidence="2 3" key="1">
    <citation type="journal article" date="2007" name="Proc. Natl. Acad. Sci. U.S.A.">
        <title>The tiny eukaryote Ostreococcus provides genomic insights into the paradox of plankton speciation.</title>
        <authorList>
            <person name="Palenik B."/>
            <person name="Grimwood J."/>
            <person name="Aerts A."/>
            <person name="Rouze P."/>
            <person name="Salamov A."/>
            <person name="Putnam N."/>
            <person name="Dupont C."/>
            <person name="Jorgensen R."/>
            <person name="Derelle E."/>
            <person name="Rombauts S."/>
            <person name="Zhou K."/>
            <person name="Otillar R."/>
            <person name="Merchant S.S."/>
            <person name="Podell S."/>
            <person name="Gaasterland T."/>
            <person name="Napoli C."/>
            <person name="Gendler K."/>
            <person name="Manuell A."/>
            <person name="Tai V."/>
            <person name="Vallon O."/>
            <person name="Piganeau G."/>
            <person name="Jancek S."/>
            <person name="Heijde M."/>
            <person name="Jabbari K."/>
            <person name="Bowler C."/>
            <person name="Lohr M."/>
            <person name="Robbens S."/>
            <person name="Werner G."/>
            <person name="Dubchak I."/>
            <person name="Pazour G.J."/>
            <person name="Ren Q."/>
            <person name="Paulsen I."/>
            <person name="Delwiche C."/>
            <person name="Schmutz J."/>
            <person name="Rokhsar D."/>
            <person name="Van de Peer Y."/>
            <person name="Moreau H."/>
            <person name="Grigoriev I.V."/>
        </authorList>
    </citation>
    <scope>NUCLEOTIDE SEQUENCE [LARGE SCALE GENOMIC DNA]</scope>
    <source>
        <strain evidence="2 3">CCE9901</strain>
    </source>
</reference>
<dbReference type="AlphaFoldDB" id="A4SA43"/>